<accession>W5NPB1</accession>
<dbReference type="PANTHER" id="PTHR26451">
    <property type="entry name" value="G_PROTEIN_RECEP_F1_2 DOMAIN-CONTAINING PROTEIN"/>
    <property type="match status" value="1"/>
</dbReference>
<dbReference type="GO" id="GO:0005549">
    <property type="term" value="F:odorant binding"/>
    <property type="evidence" value="ECO:0000318"/>
    <property type="project" value="GO_Central"/>
</dbReference>
<evidence type="ECO:0000313" key="7">
    <source>
        <dbReference type="Ensembl" id="ENSLOCP00000022470.1"/>
    </source>
</evidence>
<dbReference type="Proteomes" id="UP000018468">
    <property type="component" value="Linkage group LG18"/>
</dbReference>
<feature type="domain" description="G-protein coupled receptors family 1 profile" evidence="6">
    <location>
        <begin position="37"/>
        <end position="286"/>
    </location>
</feature>
<dbReference type="GO" id="GO:0050911">
    <property type="term" value="P:detection of chemical stimulus involved in sensory perception of smell"/>
    <property type="evidence" value="ECO:0000318"/>
    <property type="project" value="GO_Central"/>
</dbReference>
<feature type="transmembrane region" description="Helical" evidence="5">
    <location>
        <begin position="190"/>
        <end position="212"/>
    </location>
</feature>
<dbReference type="InParanoid" id="W5NPB1"/>
<dbReference type="Ensembl" id="ENSLOCT00000022511.1">
    <property type="protein sequence ID" value="ENSLOCP00000022470.1"/>
    <property type="gene ID" value="ENSLOCG00000018369.1"/>
</dbReference>
<dbReference type="HOGENOM" id="CLU_077059_0_0_1"/>
<feature type="transmembrane region" description="Helical" evidence="5">
    <location>
        <begin position="87"/>
        <end position="115"/>
    </location>
</feature>
<reference evidence="7" key="3">
    <citation type="submission" date="2025-09" db="UniProtKB">
        <authorList>
            <consortium name="Ensembl"/>
        </authorList>
    </citation>
    <scope>IDENTIFICATION</scope>
</reference>
<dbReference type="OMA" id="WTYILIS"/>
<dbReference type="InterPro" id="IPR000276">
    <property type="entry name" value="GPCR_Rhodpsn"/>
</dbReference>
<dbReference type="GO" id="GO:0016020">
    <property type="term" value="C:membrane"/>
    <property type="evidence" value="ECO:0000318"/>
    <property type="project" value="GO_Central"/>
</dbReference>
<evidence type="ECO:0000256" key="2">
    <source>
        <dbReference type="ARBA" id="ARBA00022692"/>
    </source>
</evidence>
<dbReference type="PROSITE" id="PS50262">
    <property type="entry name" value="G_PROTEIN_RECEP_F1_2"/>
    <property type="match status" value="1"/>
</dbReference>
<feature type="transmembrane region" description="Helical" evidence="5">
    <location>
        <begin position="136"/>
        <end position="161"/>
    </location>
</feature>
<name>W5NPB1_LEPOC</name>
<reference evidence="7" key="2">
    <citation type="submission" date="2025-08" db="UniProtKB">
        <authorList>
            <consortium name="Ensembl"/>
        </authorList>
    </citation>
    <scope>IDENTIFICATION</scope>
</reference>
<dbReference type="SUPFAM" id="SSF81321">
    <property type="entry name" value="Family A G protein-coupled receptor-like"/>
    <property type="match status" value="1"/>
</dbReference>
<dbReference type="PANTHER" id="PTHR26451:SF998">
    <property type="entry name" value="ODORANT RECEPTOR-RELATED"/>
    <property type="match status" value="1"/>
</dbReference>
<protein>
    <recommendedName>
        <fullName evidence="6">G-protein coupled receptors family 1 profile domain-containing protein</fullName>
    </recommendedName>
</protein>
<evidence type="ECO:0000256" key="5">
    <source>
        <dbReference type="SAM" id="Phobius"/>
    </source>
</evidence>
<feature type="transmembrane region" description="Helical" evidence="5">
    <location>
        <begin position="59"/>
        <end position="81"/>
    </location>
</feature>
<feature type="transmembrane region" description="Helical" evidence="5">
    <location>
        <begin position="232"/>
        <end position="251"/>
    </location>
</feature>
<dbReference type="FunFam" id="1.20.1070.10:FF:000096">
    <property type="entry name" value="Odorant receptor 131-2"/>
    <property type="match status" value="1"/>
</dbReference>
<dbReference type="GeneTree" id="ENSGT00940000161337"/>
<dbReference type="Pfam" id="PF00001">
    <property type="entry name" value="7tm_1"/>
    <property type="match status" value="1"/>
</dbReference>
<evidence type="ECO:0000313" key="8">
    <source>
        <dbReference type="Proteomes" id="UP000018468"/>
    </source>
</evidence>
<proteinExistence type="predicted"/>
<reference evidence="8" key="1">
    <citation type="submission" date="2011-12" db="EMBL/GenBank/DDBJ databases">
        <title>The Draft Genome of Lepisosteus oculatus.</title>
        <authorList>
            <consortium name="The Broad Institute Genome Assembly &amp; Analysis Group"/>
            <consortium name="Computational R&amp;D Group"/>
            <consortium name="and Sequencing Platform"/>
            <person name="Di Palma F."/>
            <person name="Alfoldi J."/>
            <person name="Johnson J."/>
            <person name="Berlin A."/>
            <person name="Gnerre S."/>
            <person name="Jaffe D."/>
            <person name="MacCallum I."/>
            <person name="Young S."/>
            <person name="Walker B.J."/>
            <person name="Lander E.S."/>
            <person name="Lindblad-Toh K."/>
        </authorList>
    </citation>
    <scope>NUCLEOTIDE SEQUENCE [LARGE SCALE GENOMIC DNA]</scope>
</reference>
<dbReference type="GO" id="GO:0004930">
    <property type="term" value="F:G protein-coupled receptor activity"/>
    <property type="evidence" value="ECO:0007669"/>
    <property type="project" value="InterPro"/>
</dbReference>
<dbReference type="AlphaFoldDB" id="W5NPB1"/>
<dbReference type="GO" id="GO:0004984">
    <property type="term" value="F:olfactory receptor activity"/>
    <property type="evidence" value="ECO:0000318"/>
    <property type="project" value="GO_Central"/>
</dbReference>
<evidence type="ECO:0000259" key="6">
    <source>
        <dbReference type="PROSITE" id="PS50262"/>
    </source>
</evidence>
<dbReference type="EMBL" id="AHAT01024194">
    <property type="status" value="NOT_ANNOTATED_CDS"/>
    <property type="molecule type" value="Genomic_DNA"/>
</dbReference>
<organism evidence="7 8">
    <name type="scientific">Lepisosteus oculatus</name>
    <name type="common">Spotted gar</name>
    <dbReference type="NCBI Taxonomy" id="7918"/>
    <lineage>
        <taxon>Eukaryota</taxon>
        <taxon>Metazoa</taxon>
        <taxon>Chordata</taxon>
        <taxon>Craniata</taxon>
        <taxon>Vertebrata</taxon>
        <taxon>Euteleostomi</taxon>
        <taxon>Actinopterygii</taxon>
        <taxon>Neopterygii</taxon>
        <taxon>Holostei</taxon>
        <taxon>Semionotiformes</taxon>
        <taxon>Lepisosteidae</taxon>
        <taxon>Lepisosteus</taxon>
    </lineage>
</organism>
<comment type="subcellular location">
    <subcellularLocation>
        <location evidence="1">Membrane</location>
    </subcellularLocation>
</comment>
<evidence type="ECO:0000256" key="3">
    <source>
        <dbReference type="ARBA" id="ARBA00022989"/>
    </source>
</evidence>
<evidence type="ECO:0000256" key="1">
    <source>
        <dbReference type="ARBA" id="ARBA00004370"/>
    </source>
</evidence>
<dbReference type="PRINTS" id="PR00237">
    <property type="entry name" value="GPCRRHODOPSN"/>
</dbReference>
<keyword evidence="8" id="KW-1185">Reference proteome</keyword>
<keyword evidence="3 5" id="KW-1133">Transmembrane helix</keyword>
<dbReference type="InterPro" id="IPR017452">
    <property type="entry name" value="GPCR_Rhodpsn_7TM"/>
</dbReference>
<keyword evidence="2 5" id="KW-0812">Transmembrane</keyword>
<dbReference type="InterPro" id="IPR052921">
    <property type="entry name" value="GPCR1_Superfamily_Member"/>
</dbReference>
<feature type="transmembrane region" description="Helical" evidence="5">
    <location>
        <begin position="24"/>
        <end position="47"/>
    </location>
</feature>
<sequence length="305" mass="35090">VTSGNILTVKDDYLPILPLTIVKLFILVFTYIGTNFVNGMLIFTYFYHPIFYENSRYVLFVHLVINDVFELSVAMTLHIWLRVKPSVFVPLCYTLVILASNTTLNTPLNLALMSLERYIAICYPLRHSQICSLQRTYIAIGVIWIVGIIPSITDLFIVLAVEQLSFFSTSVYCIRESFYRTSYQTKIKTAIMSVYLTVVWLVIVCTYLRIMFAARSASSSEKTSAKKARNTILLHGLQLLLAMLTYIPPFTDPFLVGISTEIFLDLSFSRYYLVYIVPRVLSPVIYGLRDENFRKHLKSHMPCFQ</sequence>
<keyword evidence="4 5" id="KW-0472">Membrane</keyword>
<evidence type="ECO:0000256" key="4">
    <source>
        <dbReference type="ARBA" id="ARBA00023136"/>
    </source>
</evidence>
<dbReference type="Gene3D" id="1.20.1070.10">
    <property type="entry name" value="Rhodopsin 7-helix transmembrane proteins"/>
    <property type="match status" value="1"/>
</dbReference>
<feature type="transmembrane region" description="Helical" evidence="5">
    <location>
        <begin position="271"/>
        <end position="288"/>
    </location>
</feature>